<evidence type="ECO:0000313" key="2">
    <source>
        <dbReference type="Proteomes" id="UP000480350"/>
    </source>
</evidence>
<protein>
    <recommendedName>
        <fullName evidence="3">SRPBCC family protein</fullName>
    </recommendedName>
</protein>
<evidence type="ECO:0000313" key="1">
    <source>
        <dbReference type="EMBL" id="MXQ08470.1"/>
    </source>
</evidence>
<evidence type="ECO:0008006" key="3">
    <source>
        <dbReference type="Google" id="ProtNLM"/>
    </source>
</evidence>
<accession>A0A7C9IPV2</accession>
<reference evidence="1 2" key="1">
    <citation type="submission" date="2019-12" db="EMBL/GenBank/DDBJ databases">
        <authorList>
            <person name="Lee S.D."/>
        </authorList>
    </citation>
    <scope>NUCLEOTIDE SEQUENCE [LARGE SCALE GENOMIC DNA]</scope>
    <source>
        <strain evidence="1 2">GH1-50</strain>
    </source>
</reference>
<dbReference type="Proteomes" id="UP000480350">
    <property type="component" value="Unassembled WGS sequence"/>
</dbReference>
<keyword evidence="2" id="KW-1185">Reference proteome</keyword>
<dbReference type="SUPFAM" id="SSF55961">
    <property type="entry name" value="Bet v1-like"/>
    <property type="match status" value="1"/>
</dbReference>
<reference evidence="1 2" key="2">
    <citation type="submission" date="2020-03" db="EMBL/GenBank/DDBJ databases">
        <title>Kangsaoukella pontilimi gen. nov., sp. nov., a new member of the family Rhodobacteraceae isolated from a tidal mudflat.</title>
        <authorList>
            <person name="Kim I.S."/>
        </authorList>
    </citation>
    <scope>NUCLEOTIDE SEQUENCE [LARGE SCALE GENOMIC DNA]</scope>
    <source>
        <strain evidence="1 2">GH1-50</strain>
    </source>
</reference>
<comment type="caution">
    <text evidence="1">The sequence shown here is derived from an EMBL/GenBank/DDBJ whole genome shotgun (WGS) entry which is preliminary data.</text>
</comment>
<proteinExistence type="predicted"/>
<sequence length="120" mass="13310">MSRVTEGIVAFEGLPDGRTRTGQSIDVDVSLFGKLPKQAYHMDVLECDDAEMILRSVEKGAGVKSWRHTLSITPYEGGSVLTDTIEIEAGLLTPLFAAWARYLYNARHQPRLRLLESGAF</sequence>
<dbReference type="EMBL" id="WUPT01000002">
    <property type="protein sequence ID" value="MXQ08470.1"/>
    <property type="molecule type" value="Genomic_DNA"/>
</dbReference>
<name>A0A7C9IPV2_9RHOB</name>
<gene>
    <name evidence="1" type="ORF">GQ651_11495</name>
</gene>
<organism evidence="1 2">
    <name type="scientific">Kangsaoukella pontilimi</name>
    <dbReference type="NCBI Taxonomy" id="2691042"/>
    <lineage>
        <taxon>Bacteria</taxon>
        <taxon>Pseudomonadati</taxon>
        <taxon>Pseudomonadota</taxon>
        <taxon>Alphaproteobacteria</taxon>
        <taxon>Rhodobacterales</taxon>
        <taxon>Paracoccaceae</taxon>
        <taxon>Kangsaoukella</taxon>
    </lineage>
</organism>
<dbReference type="RefSeq" id="WP_160764393.1">
    <property type="nucleotide sequence ID" value="NZ_WUPT01000002.1"/>
</dbReference>
<dbReference type="AlphaFoldDB" id="A0A7C9IPV2"/>